<dbReference type="PROSITE" id="PS50181">
    <property type="entry name" value="FBOX"/>
    <property type="match status" value="1"/>
</dbReference>
<organism evidence="2 3">
    <name type="scientific">Arabidopsis arenosa</name>
    <name type="common">Sand rock-cress</name>
    <name type="synonym">Cardaminopsis arenosa</name>
    <dbReference type="NCBI Taxonomy" id="38785"/>
    <lineage>
        <taxon>Eukaryota</taxon>
        <taxon>Viridiplantae</taxon>
        <taxon>Streptophyta</taxon>
        <taxon>Embryophyta</taxon>
        <taxon>Tracheophyta</taxon>
        <taxon>Spermatophyta</taxon>
        <taxon>Magnoliopsida</taxon>
        <taxon>eudicotyledons</taxon>
        <taxon>Gunneridae</taxon>
        <taxon>Pentapetalae</taxon>
        <taxon>rosids</taxon>
        <taxon>malvids</taxon>
        <taxon>Brassicales</taxon>
        <taxon>Brassicaceae</taxon>
        <taxon>Camelineae</taxon>
        <taxon>Arabidopsis</taxon>
    </lineage>
</organism>
<accession>A0A8S2A7T9</accession>
<dbReference type="PANTHER" id="PTHR32278:SF119">
    <property type="entry name" value="F-BOX PROTEIN PP2-B10-RELATED"/>
    <property type="match status" value="1"/>
</dbReference>
<protein>
    <recommendedName>
        <fullName evidence="1">F-box domain-containing protein</fullName>
    </recommendedName>
</protein>
<name>A0A8S2A7T9_ARAAE</name>
<dbReference type="PANTHER" id="PTHR32278">
    <property type="entry name" value="F-BOX DOMAIN-CONTAINING PROTEIN"/>
    <property type="match status" value="1"/>
</dbReference>
<evidence type="ECO:0000259" key="1">
    <source>
        <dbReference type="PROSITE" id="PS50181"/>
    </source>
</evidence>
<dbReference type="InterPro" id="IPR001810">
    <property type="entry name" value="F-box_dom"/>
</dbReference>
<dbReference type="CDD" id="cd22162">
    <property type="entry name" value="F-box_AtSKIP3-like"/>
    <property type="match status" value="1"/>
</dbReference>
<feature type="domain" description="F-box" evidence="1">
    <location>
        <begin position="12"/>
        <end position="58"/>
    </location>
</feature>
<gene>
    <name evidence="2" type="ORF">AARE701A_LOCUS11847</name>
</gene>
<dbReference type="InterPro" id="IPR036047">
    <property type="entry name" value="F-box-like_dom_sf"/>
</dbReference>
<keyword evidence="3" id="KW-1185">Reference proteome</keyword>
<evidence type="ECO:0000313" key="3">
    <source>
        <dbReference type="Proteomes" id="UP000682877"/>
    </source>
</evidence>
<dbReference type="Gene3D" id="1.20.1280.50">
    <property type="match status" value="1"/>
</dbReference>
<dbReference type="FunFam" id="1.20.1280.50:FF:000112">
    <property type="entry name" value="F-box protein PP2-B1"/>
    <property type="match status" value="1"/>
</dbReference>
<dbReference type="InterPro" id="IPR025886">
    <property type="entry name" value="PP2-like"/>
</dbReference>
<reference evidence="2" key="1">
    <citation type="submission" date="2021-01" db="EMBL/GenBank/DDBJ databases">
        <authorList>
            <person name="Bezrukov I."/>
        </authorList>
    </citation>
    <scope>NUCLEOTIDE SEQUENCE</scope>
</reference>
<proteinExistence type="predicted"/>
<dbReference type="SMART" id="SM00256">
    <property type="entry name" value="FBOX"/>
    <property type="match status" value="1"/>
</dbReference>
<dbReference type="Pfam" id="PF14299">
    <property type="entry name" value="PP2"/>
    <property type="match status" value="1"/>
</dbReference>
<dbReference type="Proteomes" id="UP000682877">
    <property type="component" value="Chromosome 5"/>
</dbReference>
<dbReference type="Pfam" id="PF00646">
    <property type="entry name" value="F-box"/>
    <property type="match status" value="1"/>
</dbReference>
<sequence length="274" mass="31392">MGRKRSVTSESSSPFDSLPEDCISNIISLTNPRDACVAATVSKTFESAVKSDIIWEKFLPAEYESLIPPSRSFSLKKELYFSLCNDPVLIDDDKKSVWLEKASGKRCLMISAMNLSIIWGDTPNYWQWIPIPESRFEKVAKLVDVCWFEIRGRTNARVLSPRTRYSAYIVFKKVECYGFQNVAIEAAVGVVGQEPSRRFICFDEAIRRYGGRRNFVKPKQREDGWMEIELGEFFIEEGIMNSDEIEMSALETKQLNWKCGLIIQGIEIRPAKIL</sequence>
<dbReference type="SUPFAM" id="SSF81383">
    <property type="entry name" value="F-box domain"/>
    <property type="match status" value="1"/>
</dbReference>
<evidence type="ECO:0000313" key="2">
    <source>
        <dbReference type="EMBL" id="CAE6063783.1"/>
    </source>
</evidence>
<dbReference type="EMBL" id="LR999455">
    <property type="protein sequence ID" value="CAE6063783.1"/>
    <property type="molecule type" value="Genomic_DNA"/>
</dbReference>
<dbReference type="AlphaFoldDB" id="A0A8S2A7T9"/>